<proteinExistence type="predicted"/>
<keyword evidence="3" id="KW-1185">Reference proteome</keyword>
<reference evidence="2 3" key="1">
    <citation type="submission" date="2011-08" db="EMBL/GenBank/DDBJ databases">
        <authorList>
            <person name="Liu Z.J."/>
            <person name="Shi F.L."/>
            <person name="Lu J.Q."/>
            <person name="Li M."/>
            <person name="Wang Z.L."/>
        </authorList>
    </citation>
    <scope>NUCLEOTIDE SEQUENCE [LARGE SCALE GENOMIC DNA]</scope>
    <source>
        <strain evidence="2 3">USNM 41457</strain>
    </source>
</reference>
<keyword evidence="1" id="KW-0732">Signal</keyword>
<evidence type="ECO:0000256" key="1">
    <source>
        <dbReference type="SAM" id="SignalP"/>
    </source>
</evidence>
<gene>
    <name evidence="2" type="ORF">EDEG_04132</name>
</gene>
<dbReference type="Proteomes" id="UP000003163">
    <property type="component" value="Unassembled WGS sequence"/>
</dbReference>
<evidence type="ECO:0000313" key="3">
    <source>
        <dbReference type="Proteomes" id="UP000003163"/>
    </source>
</evidence>
<feature type="signal peptide" evidence="1">
    <location>
        <begin position="1"/>
        <end position="19"/>
    </location>
</feature>
<evidence type="ECO:0000313" key="2">
    <source>
        <dbReference type="EMBL" id="EJW05018.1"/>
    </source>
</evidence>
<comment type="caution">
    <text evidence="2">The sequence shown here is derived from an EMBL/GenBank/DDBJ whole genome shotgun (WGS) entry which is preliminary data.</text>
</comment>
<organism evidence="2 3">
    <name type="scientific">Edhazardia aedis (strain USNM 41457)</name>
    <name type="common">Microsporidian parasite</name>
    <dbReference type="NCBI Taxonomy" id="1003232"/>
    <lineage>
        <taxon>Eukaryota</taxon>
        <taxon>Fungi</taxon>
        <taxon>Fungi incertae sedis</taxon>
        <taxon>Microsporidia</taxon>
        <taxon>Edhazardia</taxon>
    </lineage>
</organism>
<protein>
    <submittedName>
        <fullName evidence="2">Uncharacterized protein</fullName>
    </submittedName>
</protein>
<feature type="non-terminal residue" evidence="2">
    <location>
        <position position="225"/>
    </location>
</feature>
<dbReference type="EMBL" id="AFBI03000420">
    <property type="protein sequence ID" value="EJW05018.1"/>
    <property type="molecule type" value="Genomic_DNA"/>
</dbReference>
<dbReference type="AlphaFoldDB" id="J8ZZB8"/>
<accession>J8ZZB8</accession>
<sequence>MLGGSICQLLCFFIISRSAVENFQLVYIESDDNGNNANSPKRSRIESENPVLVSGYAIETIYESTECLYHRNICANVPKQIRPQSLNDKNEQTESKMITLMIDFVSNSLYMLVLYENQQYKQAKEANKNAVYALKLFNHEISNKNKTIFHSTLFYHSLNKRILYFTQFHSIFELFDDNFVAIEVSEEIEKKKELFLSRLEKFSITVFRYFAEEHKPNLDLPLSHN</sequence>
<dbReference type="HOGENOM" id="CLU_1229909_0_0_1"/>
<dbReference type="InParanoid" id="J8ZZB8"/>
<feature type="chain" id="PRO_5003818973" evidence="1">
    <location>
        <begin position="20"/>
        <end position="225"/>
    </location>
</feature>
<reference evidence="3" key="2">
    <citation type="submission" date="2015-07" db="EMBL/GenBank/DDBJ databases">
        <title>Contrasting host-pathogen interactions and genome evolution in two generalist and specialist microsporidian pathogens of mosquitoes.</title>
        <authorList>
            <consortium name="The Broad Institute Genomics Platform"/>
            <consortium name="The Broad Institute Genome Sequencing Center for Infectious Disease"/>
            <person name="Cuomo C.A."/>
            <person name="Sanscrainte N.D."/>
            <person name="Goldberg J.M."/>
            <person name="Heiman D."/>
            <person name="Young S."/>
            <person name="Zeng Q."/>
            <person name="Becnel J.J."/>
            <person name="Birren B.W."/>
        </authorList>
    </citation>
    <scope>NUCLEOTIDE SEQUENCE [LARGE SCALE GENOMIC DNA]</scope>
    <source>
        <strain evidence="3">USNM 41457</strain>
    </source>
</reference>
<name>J8ZZB8_EDHAE</name>
<dbReference type="VEuPathDB" id="MicrosporidiaDB:EDEG_04132"/>